<dbReference type="AlphaFoldDB" id="A0A0R2XD25"/>
<evidence type="ECO:0000259" key="9">
    <source>
        <dbReference type="Pfam" id="PF01618"/>
    </source>
</evidence>
<proteinExistence type="inferred from homology"/>
<keyword evidence="6" id="KW-0653">Protein transport</keyword>
<evidence type="ECO:0000256" key="1">
    <source>
        <dbReference type="ARBA" id="ARBA00004651"/>
    </source>
</evidence>
<feature type="transmembrane region" description="Helical" evidence="8">
    <location>
        <begin position="98"/>
        <end position="123"/>
    </location>
</feature>
<sequence length="212" mass="23120">MWVLLAFSLVALTVAVERFLTYTAYGYSPDRWFDSLLQKIRTSGPKAALTMAEACRHPVARVAQTYLEQLDRPAKVRHDNVRRTGSLVLESVEKNLRILAALAHLSPLVGLLGTVIGMVVAFSQIQAIQGTVKPSDLAGGIWEALLTTVFGLVVAIPCMALYHAFEGHADKIARRMELAVTSLDDLISPSTPSPSGRATARRSTEEEFSTVQ</sequence>
<keyword evidence="4 8" id="KW-1133">Transmembrane helix</keyword>
<dbReference type="PANTHER" id="PTHR30625">
    <property type="entry name" value="PROTEIN TOLQ"/>
    <property type="match status" value="1"/>
</dbReference>
<dbReference type="GO" id="GO:0017038">
    <property type="term" value="P:protein import"/>
    <property type="evidence" value="ECO:0007669"/>
    <property type="project" value="TreeGrafter"/>
</dbReference>
<evidence type="ECO:0000256" key="3">
    <source>
        <dbReference type="ARBA" id="ARBA00022692"/>
    </source>
</evidence>
<gene>
    <name evidence="10" type="ORF">ABS33_02805</name>
</gene>
<organism evidence="10 11">
    <name type="scientific">Verrucomicrobia subdivision 6 bacterium BACL9 MAG-120924-bin69</name>
    <dbReference type="NCBI Taxonomy" id="1655635"/>
    <lineage>
        <taxon>Bacteria</taxon>
        <taxon>Pseudomonadati</taxon>
        <taxon>Verrucomicrobiota</taxon>
        <taxon>Verrucomicrobiia</taxon>
        <taxon>Verrucomicrobiales</taxon>
        <taxon>Verrucomicrobia subdivision 6</taxon>
    </lineage>
</organism>
<evidence type="ECO:0000313" key="11">
    <source>
        <dbReference type="Proteomes" id="UP000051220"/>
    </source>
</evidence>
<evidence type="ECO:0000256" key="4">
    <source>
        <dbReference type="ARBA" id="ARBA00022989"/>
    </source>
</evidence>
<feature type="domain" description="MotA/TolQ/ExbB proton channel" evidence="9">
    <location>
        <begin position="59"/>
        <end position="177"/>
    </location>
</feature>
<evidence type="ECO:0000256" key="7">
    <source>
        <dbReference type="SAM" id="MobiDB-lite"/>
    </source>
</evidence>
<dbReference type="Proteomes" id="UP000051220">
    <property type="component" value="Unassembled WGS sequence"/>
</dbReference>
<protein>
    <recommendedName>
        <fullName evidence="9">MotA/TolQ/ExbB proton channel domain-containing protein</fullName>
    </recommendedName>
</protein>
<feature type="region of interest" description="Disordered" evidence="7">
    <location>
        <begin position="187"/>
        <end position="212"/>
    </location>
</feature>
<dbReference type="PANTHER" id="PTHR30625:SF17">
    <property type="entry name" value="TOLQ-RELATED"/>
    <property type="match status" value="1"/>
</dbReference>
<comment type="caution">
    <text evidence="10">The sequence shown here is derived from an EMBL/GenBank/DDBJ whole genome shotgun (WGS) entry which is preliminary data.</text>
</comment>
<dbReference type="Pfam" id="PF01618">
    <property type="entry name" value="MotA_ExbB"/>
    <property type="match status" value="1"/>
</dbReference>
<evidence type="ECO:0000256" key="5">
    <source>
        <dbReference type="ARBA" id="ARBA00023136"/>
    </source>
</evidence>
<reference evidence="10 11" key="1">
    <citation type="submission" date="2015-10" db="EMBL/GenBank/DDBJ databases">
        <title>Metagenome-Assembled Genomes uncover a global brackish microbiome.</title>
        <authorList>
            <person name="Hugerth L.W."/>
            <person name="Larsson J."/>
            <person name="Alneberg J."/>
            <person name="Lindh M.V."/>
            <person name="Legrand C."/>
            <person name="Pinhassi J."/>
            <person name="Andersson A.F."/>
        </authorList>
    </citation>
    <scope>NUCLEOTIDE SEQUENCE [LARGE SCALE GENOMIC DNA]</scope>
    <source>
        <strain evidence="10">BACL9 MAG-120924-bin69</strain>
    </source>
</reference>
<dbReference type="InterPro" id="IPR050790">
    <property type="entry name" value="ExbB/TolQ_transport"/>
</dbReference>
<keyword evidence="2" id="KW-1003">Cell membrane</keyword>
<dbReference type="InterPro" id="IPR002898">
    <property type="entry name" value="MotA_ExbB_proton_chnl"/>
</dbReference>
<keyword evidence="5 8" id="KW-0472">Membrane</keyword>
<feature type="transmembrane region" description="Helical" evidence="8">
    <location>
        <begin position="144"/>
        <end position="165"/>
    </location>
</feature>
<comment type="subcellular location">
    <subcellularLocation>
        <location evidence="1">Cell membrane</location>
        <topology evidence="1">Multi-pass membrane protein</topology>
    </subcellularLocation>
    <subcellularLocation>
        <location evidence="6">Membrane</location>
        <topology evidence="6">Multi-pass membrane protein</topology>
    </subcellularLocation>
</comment>
<dbReference type="GO" id="GO:0005886">
    <property type="term" value="C:plasma membrane"/>
    <property type="evidence" value="ECO:0007669"/>
    <property type="project" value="UniProtKB-SubCell"/>
</dbReference>
<accession>A0A0R2XD25</accession>
<comment type="similarity">
    <text evidence="6">Belongs to the exbB/tolQ family.</text>
</comment>
<evidence type="ECO:0000256" key="2">
    <source>
        <dbReference type="ARBA" id="ARBA00022475"/>
    </source>
</evidence>
<keyword evidence="6" id="KW-0813">Transport</keyword>
<dbReference type="EMBL" id="LIDN01000065">
    <property type="protein sequence ID" value="KRP33922.1"/>
    <property type="molecule type" value="Genomic_DNA"/>
</dbReference>
<keyword evidence="3 8" id="KW-0812">Transmembrane</keyword>
<evidence type="ECO:0000256" key="8">
    <source>
        <dbReference type="SAM" id="Phobius"/>
    </source>
</evidence>
<evidence type="ECO:0000256" key="6">
    <source>
        <dbReference type="RuleBase" id="RU004057"/>
    </source>
</evidence>
<name>A0A0R2XD25_9BACT</name>
<evidence type="ECO:0000313" key="10">
    <source>
        <dbReference type="EMBL" id="KRP33922.1"/>
    </source>
</evidence>